<dbReference type="EMBL" id="JACCBA010000001">
    <property type="protein sequence ID" value="NYD46785.1"/>
    <property type="molecule type" value="Genomic_DNA"/>
</dbReference>
<comment type="caution">
    <text evidence="2">The sequence shown here is derived from an EMBL/GenBank/DDBJ whole genome shotgun (WGS) entry which is preliminary data.</text>
</comment>
<dbReference type="Pfam" id="PF14016">
    <property type="entry name" value="DUF4232"/>
    <property type="match status" value="1"/>
</dbReference>
<name>A0A7Y9EFG3_9ACTN</name>
<evidence type="ECO:0000313" key="2">
    <source>
        <dbReference type="EMBL" id="NYD46785.1"/>
    </source>
</evidence>
<dbReference type="RefSeq" id="WP_179843989.1">
    <property type="nucleotide sequence ID" value="NZ_JACCBA010000001.1"/>
</dbReference>
<keyword evidence="3" id="KW-1185">Reference proteome</keyword>
<dbReference type="Proteomes" id="UP000529783">
    <property type="component" value="Unassembled WGS sequence"/>
</dbReference>
<sequence length="131" mass="13724">MLAASLSGLDAGAGNRYVTLTLTNKSGKHCRTGGWAGLQLSGAAGRIPTKVFREGTARTIVIPNGGRAYARLHWAVVPADDETGTTCEPVADTLKVIPPNQTEAVSAMWKYGPVCQHGEIRLTPLATTPPA</sequence>
<gene>
    <name evidence="2" type="ORF">BJY14_002768</name>
</gene>
<evidence type="ECO:0000259" key="1">
    <source>
        <dbReference type="Pfam" id="PF14016"/>
    </source>
</evidence>
<proteinExistence type="predicted"/>
<feature type="domain" description="DUF4232" evidence="1">
    <location>
        <begin position="2"/>
        <end position="125"/>
    </location>
</feature>
<dbReference type="AlphaFoldDB" id="A0A7Y9EFG3"/>
<accession>A0A7Y9EFG3</accession>
<reference evidence="2 3" key="1">
    <citation type="submission" date="2020-07" db="EMBL/GenBank/DDBJ databases">
        <title>Sequencing the genomes of 1000 actinobacteria strains.</title>
        <authorList>
            <person name="Klenk H.-P."/>
        </authorList>
    </citation>
    <scope>NUCLEOTIDE SEQUENCE [LARGE SCALE GENOMIC DNA]</scope>
    <source>
        <strain evidence="2 3">DSM 40398</strain>
    </source>
</reference>
<dbReference type="InterPro" id="IPR025326">
    <property type="entry name" value="DUF4232"/>
</dbReference>
<protein>
    <recommendedName>
        <fullName evidence="1">DUF4232 domain-containing protein</fullName>
    </recommendedName>
</protein>
<organism evidence="2 3">
    <name type="scientific">Actinomadura luteofluorescens</name>
    <dbReference type="NCBI Taxonomy" id="46163"/>
    <lineage>
        <taxon>Bacteria</taxon>
        <taxon>Bacillati</taxon>
        <taxon>Actinomycetota</taxon>
        <taxon>Actinomycetes</taxon>
        <taxon>Streptosporangiales</taxon>
        <taxon>Thermomonosporaceae</taxon>
        <taxon>Actinomadura</taxon>
    </lineage>
</organism>
<evidence type="ECO:0000313" key="3">
    <source>
        <dbReference type="Proteomes" id="UP000529783"/>
    </source>
</evidence>